<dbReference type="RefSeq" id="WP_274374639.1">
    <property type="nucleotide sequence ID" value="NZ_CP072943.1"/>
</dbReference>
<accession>A0A9Q7APZ0</accession>
<name>A0A9Q7APZ0_9BACT</name>
<dbReference type="EMBL" id="CP072943">
    <property type="protein sequence ID" value="QTX33352.1"/>
    <property type="molecule type" value="Genomic_DNA"/>
</dbReference>
<dbReference type="Pfam" id="PF03592">
    <property type="entry name" value="Terminase_2"/>
    <property type="match status" value="1"/>
</dbReference>
<evidence type="ECO:0000313" key="1">
    <source>
        <dbReference type="EMBL" id="QTX33352.1"/>
    </source>
</evidence>
<protein>
    <submittedName>
        <fullName evidence="1">Terminase small subunit</fullName>
    </submittedName>
</protein>
<dbReference type="AlphaFoldDB" id="A0A9Q7APZ0"/>
<evidence type="ECO:0000313" key="2">
    <source>
        <dbReference type="Proteomes" id="UP000671879"/>
    </source>
</evidence>
<proteinExistence type="predicted"/>
<organism evidence="1 2">
    <name type="scientific">Aminithiophilus ramosus</name>
    <dbReference type="NCBI Taxonomy" id="3029084"/>
    <lineage>
        <taxon>Bacteria</taxon>
        <taxon>Thermotogati</taxon>
        <taxon>Synergistota</taxon>
        <taxon>Synergistia</taxon>
        <taxon>Synergistales</taxon>
        <taxon>Aminithiophilaceae</taxon>
        <taxon>Aminithiophilus</taxon>
    </lineage>
</organism>
<dbReference type="InterPro" id="IPR038713">
    <property type="entry name" value="Terminase_Gp1_N_sf"/>
</dbReference>
<dbReference type="KEGG" id="aram:KAR29_05625"/>
<dbReference type="InterPro" id="IPR005335">
    <property type="entry name" value="Terminase_ssu"/>
</dbReference>
<dbReference type="Gene3D" id="1.10.10.1400">
    <property type="entry name" value="Terminase, small subunit, N-terminal DNA-binding domain, HTH motif"/>
    <property type="match status" value="1"/>
</dbReference>
<keyword evidence="2" id="KW-1185">Reference proteome</keyword>
<gene>
    <name evidence="1" type="ORF">KAR29_05625</name>
</gene>
<sequence>MAKLTAKRRAFVEAYAGNATEAALSAGYSPKTAHTIGHESLKKPEIQEALHEREDAWLATLIATSGH</sequence>
<reference evidence="2" key="1">
    <citation type="submission" date="2021-04" db="EMBL/GenBank/DDBJ databases">
        <title>A novel Synergistetes isolate from a pyrite-forming mixed culture.</title>
        <authorList>
            <person name="Bunk B."/>
            <person name="Sproer C."/>
            <person name="Spring S."/>
            <person name="Pester M."/>
        </authorList>
    </citation>
    <scope>NUCLEOTIDE SEQUENCE [LARGE SCALE GENOMIC DNA]</scope>
    <source>
        <strain evidence="2">J.5.4.2-T.3.5.2</strain>
    </source>
</reference>
<dbReference type="Proteomes" id="UP000671879">
    <property type="component" value="Chromosome"/>
</dbReference>
<dbReference type="GO" id="GO:0051276">
    <property type="term" value="P:chromosome organization"/>
    <property type="evidence" value="ECO:0007669"/>
    <property type="project" value="InterPro"/>
</dbReference>